<dbReference type="Pfam" id="PF05731">
    <property type="entry name" value="TROVE"/>
    <property type="match status" value="1"/>
</dbReference>
<dbReference type="PANTHER" id="PTHR14202:SF0">
    <property type="entry name" value="RNA-BINDING PROTEIN RO60"/>
    <property type="match status" value="1"/>
</dbReference>
<dbReference type="InterPro" id="IPR008858">
    <property type="entry name" value="TROVE_dom"/>
</dbReference>
<dbReference type="InterPro" id="IPR037214">
    <property type="entry name" value="TROVE_dom_sf"/>
</dbReference>
<dbReference type="GO" id="GO:1990904">
    <property type="term" value="C:ribonucleoprotein complex"/>
    <property type="evidence" value="ECO:0007669"/>
    <property type="project" value="UniProtKB-KW"/>
</dbReference>
<dbReference type="GO" id="GO:0003723">
    <property type="term" value="F:RNA binding"/>
    <property type="evidence" value="ECO:0007669"/>
    <property type="project" value="UniProtKB-KW"/>
</dbReference>
<dbReference type="PANTHER" id="PTHR14202">
    <property type="entry name" value="60 KDA RIBONUCLEOPROTEIN SSA/RO"/>
    <property type="match status" value="1"/>
</dbReference>
<dbReference type="InterPro" id="IPR040322">
    <property type="entry name" value="TROVE2"/>
</dbReference>
<evidence type="ECO:0000256" key="5">
    <source>
        <dbReference type="ARBA" id="ARBA00022884"/>
    </source>
</evidence>
<comment type="caution">
    <text evidence="8">The sequence shown here is derived from an EMBL/GenBank/DDBJ whole genome shotgun (WGS) entry which is preliminary data.</text>
</comment>
<organism evidence="8 9">
    <name type="scientific">Holothuria leucospilota</name>
    <name type="common">Black long sea cucumber</name>
    <name type="synonym">Mertensiothuria leucospilota</name>
    <dbReference type="NCBI Taxonomy" id="206669"/>
    <lineage>
        <taxon>Eukaryota</taxon>
        <taxon>Metazoa</taxon>
        <taxon>Echinodermata</taxon>
        <taxon>Eleutherozoa</taxon>
        <taxon>Echinozoa</taxon>
        <taxon>Holothuroidea</taxon>
        <taxon>Aspidochirotacea</taxon>
        <taxon>Aspidochirotida</taxon>
        <taxon>Holothuriidae</taxon>
        <taxon>Holothuria</taxon>
    </lineage>
</organism>
<dbReference type="SUPFAM" id="SSF53300">
    <property type="entry name" value="vWA-like"/>
    <property type="match status" value="1"/>
</dbReference>
<evidence type="ECO:0000256" key="1">
    <source>
        <dbReference type="ARBA" id="ARBA00004496"/>
    </source>
</evidence>
<comment type="similarity">
    <text evidence="2">Belongs to the Ro 60 kDa family.</text>
</comment>
<dbReference type="InterPro" id="IPR056800">
    <property type="entry name" value="vWA_Ro60"/>
</dbReference>
<evidence type="ECO:0000313" key="9">
    <source>
        <dbReference type="Proteomes" id="UP001152320"/>
    </source>
</evidence>
<keyword evidence="9" id="KW-1185">Reference proteome</keyword>
<dbReference type="InterPro" id="IPR036465">
    <property type="entry name" value="vWFA_dom_sf"/>
</dbReference>
<gene>
    <name evidence="8" type="ORF">HOLleu_16453</name>
</gene>
<sequence length="545" mass="61863">MATQCTEATENKWEMTDLDKVRRLLYLGCETGTYYMDLKQQNREVSGTESLKSLLASDKGVEFVKDLSTLGLDNPLVTVTRQRKEFAFEAYVQCARHENVILRQTCYSHFDKVIRTSQDLLDFAAAVDKRPIAGTEKGTGWGRSFRRAVGKWFNTKEPVELARITTRRRRIRKKTWDHRDVLRLAHVKPKSKGTAAVLKYLVKGLDKVKEAYPEDGLQDEIKPVRKFLIDVEDVHKLKDDADKQKVMALVEEHRLHLDHVNNHWRKSKELWTVVVQHLPLKEILPDLGRLTNKQELFGPQDITSSRLCERLKDEEELKAARLHPYDILQALKSYRAKRAKVGTEKIKWTLNKQIVEALDAALLTSFKFLESTGKRFVLAIDVSPSMKLSGVNGSPGVTAKEAVAIMSMQVVRTEKSFRIMAFSKNFEDIQITPEMNFEQTKAKIGELSMGSMDVAHPMDWALKNKVPADVFIVFTDVKTTHESLSPSQALKEYRKGMQIDAKLVVVALASNQFTVADPTDSGMLDIAGFNASGPELIRKFSIGEL</sequence>
<accession>A0A9Q1HAY8</accession>
<dbReference type="GO" id="GO:0005737">
    <property type="term" value="C:cytoplasm"/>
    <property type="evidence" value="ECO:0007669"/>
    <property type="project" value="UniProtKB-SubCell"/>
</dbReference>
<keyword evidence="4" id="KW-0479">Metal-binding</keyword>
<reference evidence="8" key="1">
    <citation type="submission" date="2021-10" db="EMBL/GenBank/DDBJ databases">
        <title>Tropical sea cucumber genome reveals ecological adaptation and Cuvierian tubules defense mechanism.</title>
        <authorList>
            <person name="Chen T."/>
        </authorList>
    </citation>
    <scope>NUCLEOTIDE SEQUENCE</scope>
    <source>
        <strain evidence="8">Nanhai2018</strain>
        <tissue evidence="8">Muscle</tissue>
    </source>
</reference>
<protein>
    <submittedName>
        <fullName evidence="8">60 kDa SS-A/Ro ribonucleoprotein</fullName>
    </submittedName>
</protein>
<feature type="domain" description="TROVE" evidence="7">
    <location>
        <begin position="4"/>
        <end position="374"/>
    </location>
</feature>
<dbReference type="Proteomes" id="UP001152320">
    <property type="component" value="Chromosome 7"/>
</dbReference>
<evidence type="ECO:0000256" key="3">
    <source>
        <dbReference type="ARBA" id="ARBA00022490"/>
    </source>
</evidence>
<evidence type="ECO:0000259" key="7">
    <source>
        <dbReference type="PROSITE" id="PS50988"/>
    </source>
</evidence>
<name>A0A9Q1HAY8_HOLLE</name>
<proteinExistence type="inferred from homology"/>
<dbReference type="Pfam" id="PF25045">
    <property type="entry name" value="vWA_Ro60"/>
    <property type="match status" value="1"/>
</dbReference>
<comment type="subcellular location">
    <subcellularLocation>
        <location evidence="1">Cytoplasm</location>
    </subcellularLocation>
</comment>
<evidence type="ECO:0000256" key="4">
    <source>
        <dbReference type="ARBA" id="ARBA00022723"/>
    </source>
</evidence>
<dbReference type="PROSITE" id="PS50988">
    <property type="entry name" value="TROVE"/>
    <property type="match status" value="1"/>
</dbReference>
<dbReference type="SUPFAM" id="SSF140864">
    <property type="entry name" value="TROVE domain-like"/>
    <property type="match status" value="1"/>
</dbReference>
<dbReference type="Gene3D" id="3.40.50.410">
    <property type="entry name" value="von Willebrand factor, type A domain"/>
    <property type="match status" value="1"/>
</dbReference>
<keyword evidence="5" id="KW-0694">RNA-binding</keyword>
<dbReference type="OrthoDB" id="6098064at2759"/>
<evidence type="ECO:0000313" key="8">
    <source>
        <dbReference type="EMBL" id="KAJ8038893.1"/>
    </source>
</evidence>
<dbReference type="GO" id="GO:0046872">
    <property type="term" value="F:metal ion binding"/>
    <property type="evidence" value="ECO:0007669"/>
    <property type="project" value="UniProtKB-KW"/>
</dbReference>
<evidence type="ECO:0000256" key="2">
    <source>
        <dbReference type="ARBA" id="ARBA00007814"/>
    </source>
</evidence>
<keyword evidence="6 8" id="KW-0687">Ribonucleoprotein</keyword>
<keyword evidence="3" id="KW-0963">Cytoplasm</keyword>
<evidence type="ECO:0000256" key="6">
    <source>
        <dbReference type="ARBA" id="ARBA00023274"/>
    </source>
</evidence>
<dbReference type="AlphaFoldDB" id="A0A9Q1HAY8"/>
<dbReference type="EMBL" id="JAIZAY010000007">
    <property type="protein sequence ID" value="KAJ8038893.1"/>
    <property type="molecule type" value="Genomic_DNA"/>
</dbReference>